<feature type="domain" description="Glycosyltransferase RgtA/B/C/D-like" evidence="9">
    <location>
        <begin position="68"/>
        <end position="221"/>
    </location>
</feature>
<feature type="transmembrane region" description="Helical" evidence="8">
    <location>
        <begin position="326"/>
        <end position="344"/>
    </location>
</feature>
<keyword evidence="6 8" id="KW-1133">Transmembrane helix</keyword>
<evidence type="ECO:0000313" key="10">
    <source>
        <dbReference type="EMBL" id="MDC0675655.1"/>
    </source>
</evidence>
<accession>A0ABT5BPZ4</accession>
<dbReference type="EMBL" id="JAQNDN010000028">
    <property type="protein sequence ID" value="MDC0675655.1"/>
    <property type="molecule type" value="Genomic_DNA"/>
</dbReference>
<feature type="transmembrane region" description="Helical" evidence="8">
    <location>
        <begin position="169"/>
        <end position="199"/>
    </location>
</feature>
<evidence type="ECO:0000259" key="9">
    <source>
        <dbReference type="Pfam" id="PF13231"/>
    </source>
</evidence>
<keyword evidence="4 10" id="KW-0808">Transferase</keyword>
<dbReference type="RefSeq" id="WP_272010978.1">
    <property type="nucleotide sequence ID" value="NZ_JAQNDN010000028.1"/>
</dbReference>
<evidence type="ECO:0000313" key="11">
    <source>
        <dbReference type="Proteomes" id="UP001217838"/>
    </source>
</evidence>
<evidence type="ECO:0000256" key="2">
    <source>
        <dbReference type="ARBA" id="ARBA00022475"/>
    </source>
</evidence>
<keyword evidence="7 8" id="KW-0472">Membrane</keyword>
<dbReference type="GO" id="GO:0016757">
    <property type="term" value="F:glycosyltransferase activity"/>
    <property type="evidence" value="ECO:0007669"/>
    <property type="project" value="UniProtKB-KW"/>
</dbReference>
<comment type="caution">
    <text evidence="10">The sequence shown here is derived from an EMBL/GenBank/DDBJ whole genome shotgun (WGS) entry which is preliminary data.</text>
</comment>
<evidence type="ECO:0000256" key="3">
    <source>
        <dbReference type="ARBA" id="ARBA00022676"/>
    </source>
</evidence>
<evidence type="ECO:0000256" key="6">
    <source>
        <dbReference type="ARBA" id="ARBA00022989"/>
    </source>
</evidence>
<sequence>MQRALDWLYRNRWPLVIVLGAFLVRLHWNLVVHPLGDYVSSDMKGYVSRADQMIDKFGVPNEYHAFFPYGTHFIIALVKALFGKDNFTAIGVAYALMGTGIVAYAYRIAARISPYKWVPPLLGTLLVFYYPLISLGGYTLSEVPFGVFMMMSVFYLLRLVQEGKSRDAWAAGVTAALATACRPQILLSIALFGVAWLVFRKQMPRVRWRHLVYAGIPLILVLGYSAARMHHHTGRIGLVSENGKFNQLFGRCHNKKASATPTEPGRGKIRFGPPPLIQLEKRAKTAPRSWVQLEPALGPELEYRGYIADAAALDALMAKCIRKTGFLGQVKYGIVNMLLLAGYNTPWPDSGRDLWRPRAIWWQGLYTTFVTLPVVLGLSTLFMRRTVASYGLIAIHVLALMITAAMYFGDTRLRAPYDPLLLLLALEVYIFVGLWAWKHGKTLWQRWRARRA</sequence>
<keyword evidence="3 10" id="KW-0328">Glycosyltransferase</keyword>
<reference evidence="10 11" key="1">
    <citation type="submission" date="2022-11" db="EMBL/GenBank/DDBJ databases">
        <title>Minimal conservation of predation-associated metabolite biosynthetic gene clusters underscores biosynthetic potential of Myxococcota including descriptions for ten novel species: Archangium lansinium sp. nov., Myxococcus landrumus sp. nov., Nannocystis bai.</title>
        <authorList>
            <person name="Ahearne A."/>
            <person name="Stevens C."/>
            <person name="Dowd S."/>
        </authorList>
    </citation>
    <scope>NUCLEOTIDE SEQUENCE [LARGE SCALE GENOMIC DNA]</scope>
    <source>
        <strain evidence="10 11">NCELM</strain>
    </source>
</reference>
<feature type="transmembrane region" description="Helical" evidence="8">
    <location>
        <begin position="12"/>
        <end position="28"/>
    </location>
</feature>
<dbReference type="PANTHER" id="PTHR33908">
    <property type="entry name" value="MANNOSYLTRANSFERASE YKCB-RELATED"/>
    <property type="match status" value="1"/>
</dbReference>
<comment type="subcellular location">
    <subcellularLocation>
        <location evidence="1">Cell membrane</location>
        <topology evidence="1">Multi-pass membrane protein</topology>
    </subcellularLocation>
</comment>
<organism evidence="10 11">
    <name type="scientific">Nannocystis radixulma</name>
    <dbReference type="NCBI Taxonomy" id="2995305"/>
    <lineage>
        <taxon>Bacteria</taxon>
        <taxon>Pseudomonadati</taxon>
        <taxon>Myxococcota</taxon>
        <taxon>Polyangia</taxon>
        <taxon>Nannocystales</taxon>
        <taxon>Nannocystaceae</taxon>
        <taxon>Nannocystis</taxon>
    </lineage>
</organism>
<feature type="transmembrane region" description="Helical" evidence="8">
    <location>
        <begin position="390"/>
        <end position="408"/>
    </location>
</feature>
<dbReference type="Pfam" id="PF13231">
    <property type="entry name" value="PMT_2"/>
    <property type="match status" value="1"/>
</dbReference>
<feature type="transmembrane region" description="Helical" evidence="8">
    <location>
        <begin position="364"/>
        <end position="383"/>
    </location>
</feature>
<dbReference type="EC" id="2.4.-.-" evidence="10"/>
<dbReference type="PANTHER" id="PTHR33908:SF11">
    <property type="entry name" value="MEMBRANE PROTEIN"/>
    <property type="match status" value="1"/>
</dbReference>
<evidence type="ECO:0000256" key="7">
    <source>
        <dbReference type="ARBA" id="ARBA00023136"/>
    </source>
</evidence>
<evidence type="ECO:0000256" key="5">
    <source>
        <dbReference type="ARBA" id="ARBA00022692"/>
    </source>
</evidence>
<dbReference type="Proteomes" id="UP001217838">
    <property type="component" value="Unassembled WGS sequence"/>
</dbReference>
<evidence type="ECO:0000256" key="4">
    <source>
        <dbReference type="ARBA" id="ARBA00022679"/>
    </source>
</evidence>
<dbReference type="InterPro" id="IPR038731">
    <property type="entry name" value="RgtA/B/C-like"/>
</dbReference>
<feature type="transmembrane region" description="Helical" evidence="8">
    <location>
        <begin position="420"/>
        <end position="437"/>
    </location>
</feature>
<feature type="transmembrane region" description="Helical" evidence="8">
    <location>
        <begin position="129"/>
        <end position="157"/>
    </location>
</feature>
<keyword evidence="5 8" id="KW-0812">Transmembrane</keyword>
<dbReference type="InterPro" id="IPR050297">
    <property type="entry name" value="LipidA_mod_glycosyltrf_83"/>
</dbReference>
<protein>
    <submittedName>
        <fullName evidence="10">Glycosyltransferase family 39 protein</fullName>
        <ecNumber evidence="10">2.4.-.-</ecNumber>
    </submittedName>
</protein>
<feature type="transmembrane region" description="Helical" evidence="8">
    <location>
        <begin position="89"/>
        <end position="109"/>
    </location>
</feature>
<evidence type="ECO:0000256" key="8">
    <source>
        <dbReference type="SAM" id="Phobius"/>
    </source>
</evidence>
<proteinExistence type="predicted"/>
<evidence type="ECO:0000256" key="1">
    <source>
        <dbReference type="ARBA" id="ARBA00004651"/>
    </source>
</evidence>
<gene>
    <name evidence="10" type="ORF">POL58_48380</name>
</gene>
<feature type="transmembrane region" description="Helical" evidence="8">
    <location>
        <begin position="211"/>
        <end position="227"/>
    </location>
</feature>
<name>A0ABT5BPZ4_9BACT</name>
<keyword evidence="11" id="KW-1185">Reference proteome</keyword>
<keyword evidence="2" id="KW-1003">Cell membrane</keyword>